<feature type="domain" description="S1 motif" evidence="6">
    <location>
        <begin position="26"/>
        <end position="93"/>
    </location>
</feature>
<dbReference type="GO" id="GO:0003735">
    <property type="term" value="F:structural constituent of ribosome"/>
    <property type="evidence" value="ECO:0007669"/>
    <property type="project" value="TreeGrafter"/>
</dbReference>
<feature type="domain" description="S1 motif" evidence="6">
    <location>
        <begin position="289"/>
        <end position="358"/>
    </location>
</feature>
<feature type="region of interest" description="Disordered" evidence="5">
    <location>
        <begin position="361"/>
        <end position="410"/>
    </location>
</feature>
<dbReference type="GO" id="GO:0003729">
    <property type="term" value="F:mRNA binding"/>
    <property type="evidence" value="ECO:0007669"/>
    <property type="project" value="TreeGrafter"/>
</dbReference>
<dbReference type="InterPro" id="IPR035104">
    <property type="entry name" value="Ribosomal_protein_S1-like"/>
</dbReference>
<comment type="caution">
    <text evidence="7">The sequence shown here is derived from an EMBL/GenBank/DDBJ whole genome shotgun (WGS) entry which is preliminary data.</text>
</comment>
<protein>
    <submittedName>
        <fullName evidence="7">RNA binding S1 protein</fullName>
    </submittedName>
</protein>
<dbReference type="FunFam" id="2.40.50.140:FF:000103">
    <property type="entry name" value="protein RRP5 homolog"/>
    <property type="match status" value="1"/>
</dbReference>
<dbReference type="PROSITE" id="PS50126">
    <property type="entry name" value="S1"/>
    <property type="match status" value="4"/>
</dbReference>
<accession>K2G0H3</accession>
<dbReference type="Pfam" id="PF00575">
    <property type="entry name" value="S1"/>
    <property type="match status" value="2"/>
</dbReference>
<evidence type="ECO:0000256" key="2">
    <source>
        <dbReference type="ARBA" id="ARBA00022980"/>
    </source>
</evidence>
<reference evidence="7" key="1">
    <citation type="journal article" date="2012" name="Science">
        <title>Fermentation, hydrogen, and sulfur metabolism in multiple uncultivated bacterial phyla.</title>
        <authorList>
            <person name="Wrighton K.C."/>
            <person name="Thomas B.C."/>
            <person name="Sharon I."/>
            <person name="Miller C.S."/>
            <person name="Castelle C.J."/>
            <person name="VerBerkmoes N.C."/>
            <person name="Wilkins M.J."/>
            <person name="Hettich R.L."/>
            <person name="Lipton M.S."/>
            <person name="Williams K.H."/>
            <person name="Long P.E."/>
            <person name="Banfield J.F."/>
        </authorList>
    </citation>
    <scope>NUCLEOTIDE SEQUENCE [LARGE SCALE GENOMIC DNA]</scope>
</reference>
<dbReference type="Gene3D" id="2.40.50.140">
    <property type="entry name" value="Nucleic acid-binding proteins"/>
    <property type="match status" value="4"/>
</dbReference>
<dbReference type="PANTHER" id="PTHR10724">
    <property type="entry name" value="30S RIBOSOMAL PROTEIN S1"/>
    <property type="match status" value="1"/>
</dbReference>
<sequence>MATATKSQDFWEILKNAAPIISPKLGEIVVWRVLSVSPKMILVDLNNQFTGIIAGSDMHSSIDDISTINVWDQVESFVIWDDRDSGLVVLSLRKASQIKLISRLHSNFDTKEIITVIPNEANKGWLLIDLDGIKWFIPVSQLTPVNYPRVEWANPEKILAHLNRLVGKPFKVRVINVDQDGKKIIFSEKAAVEEERWAALEKLKIGDQVEWVVSGILTYGLFVTFAGLEGLVHVSEIDWGHVNDPSKFAKVGDRIKVEVIGIDADKISLSMKRLKHNPWVELAKKYKVGDVIKAPVMRISKFGIFLSLDGGISGLIHLSEISNEIVKNVEDYVKVGDLVEAKVITFDPNEKRIGLSLKTTEEVAEAPKKAKKEEASEAPVVAEEKTEEKKAPKKAKKEEVAEETPVPAAE</sequence>
<dbReference type="PANTHER" id="PTHR10724:SF7">
    <property type="entry name" value="SMALL RIBOSOMAL SUBUNIT PROTEIN BS1C"/>
    <property type="match status" value="1"/>
</dbReference>
<evidence type="ECO:0000256" key="1">
    <source>
        <dbReference type="ARBA" id="ARBA00006767"/>
    </source>
</evidence>
<evidence type="ECO:0000256" key="5">
    <source>
        <dbReference type="SAM" id="MobiDB-lite"/>
    </source>
</evidence>
<dbReference type="InterPro" id="IPR003029">
    <property type="entry name" value="S1_domain"/>
</dbReference>
<feature type="domain" description="S1 motif" evidence="6">
    <location>
        <begin position="206"/>
        <end position="272"/>
    </location>
</feature>
<dbReference type="EMBL" id="AMFJ01000299">
    <property type="protein sequence ID" value="EKE28733.1"/>
    <property type="molecule type" value="Genomic_DNA"/>
</dbReference>
<proteinExistence type="inferred from homology"/>
<dbReference type="InterPro" id="IPR012340">
    <property type="entry name" value="NA-bd_OB-fold"/>
</dbReference>
<gene>
    <name evidence="7" type="ORF">ACD_3C00025G0022</name>
</gene>
<organism evidence="7">
    <name type="scientific">uncultured bacterium</name>
    <name type="common">gcode 4</name>
    <dbReference type="NCBI Taxonomy" id="1234023"/>
    <lineage>
        <taxon>Bacteria</taxon>
        <taxon>environmental samples</taxon>
    </lineage>
</organism>
<feature type="domain" description="S1 motif" evidence="6">
    <location>
        <begin position="111"/>
        <end position="189"/>
    </location>
</feature>
<keyword evidence="3" id="KW-0687">Ribonucleoprotein</keyword>
<evidence type="ECO:0000256" key="4">
    <source>
        <dbReference type="ARBA" id="ARBA00025604"/>
    </source>
</evidence>
<comment type="function">
    <text evidence="4">Binds mRNA; thus facilitating recognition of the initiation point. It is needed to translate mRNA with a short Shine-Dalgarno (SD) purine-rich sequence.</text>
</comment>
<dbReference type="InterPro" id="IPR050437">
    <property type="entry name" value="Ribos_protein_bS1-like"/>
</dbReference>
<dbReference type="SUPFAM" id="SSF50249">
    <property type="entry name" value="Nucleic acid-binding proteins"/>
    <property type="match status" value="4"/>
</dbReference>
<dbReference type="GO" id="GO:0006412">
    <property type="term" value="P:translation"/>
    <property type="evidence" value="ECO:0007669"/>
    <property type="project" value="TreeGrafter"/>
</dbReference>
<dbReference type="PRINTS" id="PR00681">
    <property type="entry name" value="RIBOSOMALS1"/>
</dbReference>
<evidence type="ECO:0000256" key="3">
    <source>
        <dbReference type="ARBA" id="ARBA00023274"/>
    </source>
</evidence>
<feature type="compositionally biased region" description="Basic and acidic residues" evidence="5">
    <location>
        <begin position="361"/>
        <end position="375"/>
    </location>
</feature>
<comment type="similarity">
    <text evidence="1">Belongs to the bacterial ribosomal protein bS1 family.</text>
</comment>
<evidence type="ECO:0000313" key="7">
    <source>
        <dbReference type="EMBL" id="EKE28733.1"/>
    </source>
</evidence>
<dbReference type="AlphaFoldDB" id="K2G0H3"/>
<evidence type="ECO:0000259" key="6">
    <source>
        <dbReference type="PROSITE" id="PS50126"/>
    </source>
</evidence>
<name>K2G0H3_9BACT</name>
<keyword evidence="2" id="KW-0689">Ribosomal protein</keyword>
<dbReference type="SMART" id="SM00316">
    <property type="entry name" value="S1"/>
    <property type="match status" value="4"/>
</dbReference>